<proteinExistence type="predicted"/>
<accession>A0A811ZH67</accession>
<feature type="region of interest" description="Disordered" evidence="1">
    <location>
        <begin position="146"/>
        <end position="177"/>
    </location>
</feature>
<dbReference type="EMBL" id="CAJHUB010000764">
    <property type="protein sequence ID" value="CAD7688012.1"/>
    <property type="molecule type" value="Genomic_DNA"/>
</dbReference>
<gene>
    <name evidence="2" type="ORF">NYPRO_LOCUS20806</name>
</gene>
<evidence type="ECO:0000256" key="1">
    <source>
        <dbReference type="SAM" id="MobiDB-lite"/>
    </source>
</evidence>
<feature type="region of interest" description="Disordered" evidence="1">
    <location>
        <begin position="1"/>
        <end position="63"/>
    </location>
</feature>
<reference evidence="2" key="1">
    <citation type="submission" date="2020-12" db="EMBL/GenBank/DDBJ databases">
        <authorList>
            <consortium name="Molecular Ecology Group"/>
        </authorList>
    </citation>
    <scope>NUCLEOTIDE SEQUENCE</scope>
    <source>
        <strain evidence="2">TBG_1078</strain>
    </source>
</reference>
<keyword evidence="3" id="KW-1185">Reference proteome</keyword>
<evidence type="ECO:0000313" key="2">
    <source>
        <dbReference type="EMBL" id="CAD7688012.1"/>
    </source>
</evidence>
<evidence type="ECO:0000313" key="3">
    <source>
        <dbReference type="Proteomes" id="UP000645828"/>
    </source>
</evidence>
<organism evidence="2 3">
    <name type="scientific">Nyctereutes procyonoides</name>
    <name type="common">Raccoon dog</name>
    <name type="synonym">Canis procyonoides</name>
    <dbReference type="NCBI Taxonomy" id="34880"/>
    <lineage>
        <taxon>Eukaryota</taxon>
        <taxon>Metazoa</taxon>
        <taxon>Chordata</taxon>
        <taxon>Craniata</taxon>
        <taxon>Vertebrata</taxon>
        <taxon>Euteleostomi</taxon>
        <taxon>Mammalia</taxon>
        <taxon>Eutheria</taxon>
        <taxon>Laurasiatheria</taxon>
        <taxon>Carnivora</taxon>
        <taxon>Caniformia</taxon>
        <taxon>Canidae</taxon>
        <taxon>Nyctereutes</taxon>
    </lineage>
</organism>
<feature type="compositionally biased region" description="Basic residues" evidence="1">
    <location>
        <begin position="106"/>
        <end position="115"/>
    </location>
</feature>
<protein>
    <submittedName>
        <fullName evidence="2">(raccoon dog) hypothetical protein</fullName>
    </submittedName>
</protein>
<feature type="compositionally biased region" description="Basic residues" evidence="1">
    <location>
        <begin position="153"/>
        <end position="168"/>
    </location>
</feature>
<feature type="region of interest" description="Disordered" evidence="1">
    <location>
        <begin position="98"/>
        <end position="129"/>
    </location>
</feature>
<dbReference type="AlphaFoldDB" id="A0A811ZH67"/>
<dbReference type="Proteomes" id="UP000645828">
    <property type="component" value="Unassembled WGS sequence"/>
</dbReference>
<name>A0A811ZH67_NYCPR</name>
<sequence>MSPGVCWGQRPGLTPTPRSPEAEAHHSSLATEQRSALRADPPTTRAMAHRSDVRPQEGKGLGRTLDLTPLGHLAGKGTQQDQQIFMWSGVEGEKVMPTAAEASSRRQCHPQKNNRKVPDGNPSKQEATTWGRTPVKYYLSCPTSPPSTISKPWRSHKWSHEVRKRKRKDQAGGPWGRLQHPLFAACQTQSGRKEKISLLRVQLVQHAKYAIFRDQSVPARMTL</sequence>
<comment type="caution">
    <text evidence="2">The sequence shown here is derived from an EMBL/GenBank/DDBJ whole genome shotgun (WGS) entry which is preliminary data.</text>
</comment>